<evidence type="ECO:0000313" key="1">
    <source>
        <dbReference type="EMBL" id="PWA18257.1"/>
    </source>
</evidence>
<proteinExistence type="predicted"/>
<reference evidence="1 2" key="1">
    <citation type="journal article" date="2018" name="G3 (Bethesda)">
        <title>A High-Quality Reference Genome for the Invasive Mosquitofish Gambusia affinis Using a Chicago Library.</title>
        <authorList>
            <person name="Hoffberg S.L."/>
            <person name="Troendle N.J."/>
            <person name="Glenn T.C."/>
            <person name="Mahmud O."/>
            <person name="Louha S."/>
            <person name="Chalopin D."/>
            <person name="Bennetzen J.L."/>
            <person name="Mauricio R."/>
        </authorList>
    </citation>
    <scope>NUCLEOTIDE SEQUENCE [LARGE SCALE GENOMIC DNA]</scope>
    <source>
        <strain evidence="1">NE01/NJP1002.9</strain>
        <tissue evidence="1">Muscle</tissue>
    </source>
</reference>
<organism evidence="1 2">
    <name type="scientific">Gambusia affinis</name>
    <name type="common">Western mosquitofish</name>
    <name type="synonym">Heterandria affinis</name>
    <dbReference type="NCBI Taxonomy" id="33528"/>
    <lineage>
        <taxon>Eukaryota</taxon>
        <taxon>Metazoa</taxon>
        <taxon>Chordata</taxon>
        <taxon>Craniata</taxon>
        <taxon>Vertebrata</taxon>
        <taxon>Euteleostomi</taxon>
        <taxon>Actinopterygii</taxon>
        <taxon>Neopterygii</taxon>
        <taxon>Teleostei</taxon>
        <taxon>Neoteleostei</taxon>
        <taxon>Acanthomorphata</taxon>
        <taxon>Ovalentaria</taxon>
        <taxon>Atherinomorphae</taxon>
        <taxon>Cyprinodontiformes</taxon>
        <taxon>Poeciliidae</taxon>
        <taxon>Poeciliinae</taxon>
        <taxon>Gambusia</taxon>
    </lineage>
</organism>
<sequence>MEQEIDRQIGAASAVKQALYQFWAKDLPYTPGSKVCVLPERNPTNSWKQGMIGFLNKFICERDTHKIPPY</sequence>
<comment type="caution">
    <text evidence="1">The sequence shown here is derived from an EMBL/GenBank/DDBJ whole genome shotgun (WGS) entry which is preliminary data.</text>
</comment>
<evidence type="ECO:0000313" key="2">
    <source>
        <dbReference type="Proteomes" id="UP000250572"/>
    </source>
</evidence>
<gene>
    <name evidence="1" type="ORF">CCH79_00020445</name>
</gene>
<dbReference type="EMBL" id="NHOQ01002347">
    <property type="protein sequence ID" value="PWA18257.1"/>
    <property type="molecule type" value="Genomic_DNA"/>
</dbReference>
<accession>A0A315V655</accession>
<dbReference type="AlphaFoldDB" id="A0A315V655"/>
<name>A0A315V655_GAMAF</name>
<protein>
    <submittedName>
        <fullName evidence="1">Uncharacterized protein</fullName>
    </submittedName>
</protein>
<keyword evidence="2" id="KW-1185">Reference proteome</keyword>
<dbReference type="Proteomes" id="UP000250572">
    <property type="component" value="Unassembled WGS sequence"/>
</dbReference>